<name>A0ABQ1JUU6_9FLAO</name>
<evidence type="ECO:0000256" key="5">
    <source>
        <dbReference type="ARBA" id="ARBA00022801"/>
    </source>
</evidence>
<keyword evidence="2" id="KW-0645">Protease</keyword>
<keyword evidence="12" id="KW-1185">Reference proteome</keyword>
<dbReference type="InterPro" id="IPR026444">
    <property type="entry name" value="Secre_tail"/>
</dbReference>
<keyword evidence="5" id="KW-0378">Hydrolase</keyword>
<dbReference type="PANTHER" id="PTHR47466:SF1">
    <property type="entry name" value="METALLOPROTEASE MEP1 (AFU_ORTHOLOGUE AFUA_1G07730)-RELATED"/>
    <property type="match status" value="1"/>
</dbReference>
<proteinExistence type="inferred from homology"/>
<feature type="domain" description="Secretion system C-terminal sorting" evidence="10">
    <location>
        <begin position="889"/>
        <end position="960"/>
    </location>
</feature>
<evidence type="ECO:0008006" key="13">
    <source>
        <dbReference type="Google" id="ProtNLM"/>
    </source>
</evidence>
<sequence>MKNIFIIVVFFSATWFSYSQRCFADEYLKAFKERDPKLESKIKSVIKSYTSDNTTKSTSANEGIVYIPVVFNVIHNGEPEGTGRNVALSKLEEQIDILNEAYGGEYGGVDTEIRFCIASKDAYSRETSGVNRYMGATSYDVGILQDADGNGTDECDINLDTDYTLKSFRDPAFPSSLFLNIWIADIKTCGEDTILGYSSFPFYVDFATYNENNVLDGVVIDYKYIGSNSSNGSSGITAVHEVGHWLGLFHVFQHTCEKPGPNPLPAEELAYLQCLCEENDCLFEGDMICDTDKVSGPAYLDNYGGPCEGKNCANQVTDVVKNYMNYNDDNCMTIFTQGQKERMRDILSSYRGSIYMQGRPYSGFDYTTCSASLGLGGTDCSVNTDLPVQVKNAPHSYFTKRNFGSRLEVNDKWLVVTDAQTEFGTPENPPPYVPDYVHIYKREGCQFAFLQSIQLDLNYTNSTINDFGLILNDDEIIVCSYLHDSAYIYQFDEDSEEWGISQIITHLSNEYDVAISSYCVGRFLFITQGGGQMRVYYKNSNGYYNYHQTIVDDVVPVLNTGILAVNLLKSAVNINSSSFVGTYDPPEILLKSGSNEIAMYGLQSNNLWNKVAEYQVPDMLSSERFVDMDITDSHIHVLTKQQTGHSGSAYDKLYTYSFRVNENSTSQFSSGHTKQEVYNFTNRVSGDSQMKVINNEFLFIDNLASHSLHVFYNTNYPTSQYPNWQASSTRITCKNGSGQNNDDFEFFGNLLFVGFHPEIRIYDMADVLDAMGHNQSFIDNSTFYNKSIRKVPEKYTTYSKNISISGVNYFESLEMGDVERKFIAKESIVMRTTSIVGNSDVTLKLDNTICDFVPQSTSERQGYFEQQIEPTDIIEYEFAESEGGKELYIYPNPATSTVDVRIKSDLIQNLIILTTEGKKVIERNVSSKNLYTLDISNLSKGVYILTIQTQKGNFYTQKLIKN</sequence>
<evidence type="ECO:0000259" key="10">
    <source>
        <dbReference type="Pfam" id="PF18962"/>
    </source>
</evidence>
<dbReference type="Gene3D" id="3.40.390.10">
    <property type="entry name" value="Collagenase (Catalytic Domain)"/>
    <property type="match status" value="1"/>
</dbReference>
<dbReference type="Pfam" id="PF05572">
    <property type="entry name" value="Peptidase_M43"/>
    <property type="match status" value="1"/>
</dbReference>
<protein>
    <recommendedName>
        <fullName evidence="13">T9SS type A sorting domain-containing protein</fullName>
    </recommendedName>
</protein>
<feature type="domain" description="Peptidase M43 pregnancy-associated plasma-A" evidence="9">
    <location>
        <begin position="176"/>
        <end position="347"/>
    </location>
</feature>
<dbReference type="Pfam" id="PF18962">
    <property type="entry name" value="Por_Secre_tail"/>
    <property type="match status" value="1"/>
</dbReference>
<keyword evidence="7" id="KW-0482">Metalloprotease</keyword>
<keyword evidence="6" id="KW-0862">Zinc</keyword>
<evidence type="ECO:0000256" key="2">
    <source>
        <dbReference type="ARBA" id="ARBA00022670"/>
    </source>
</evidence>
<dbReference type="EMBL" id="BMJE01000004">
    <property type="protein sequence ID" value="GGB78744.1"/>
    <property type="molecule type" value="Genomic_DNA"/>
</dbReference>
<evidence type="ECO:0000313" key="12">
    <source>
        <dbReference type="Proteomes" id="UP000615760"/>
    </source>
</evidence>
<evidence type="ECO:0000313" key="11">
    <source>
        <dbReference type="EMBL" id="GGB78744.1"/>
    </source>
</evidence>
<organism evidence="11 12">
    <name type="scientific">Flavobacterium suaedae</name>
    <dbReference type="NCBI Taxonomy" id="1767027"/>
    <lineage>
        <taxon>Bacteria</taxon>
        <taxon>Pseudomonadati</taxon>
        <taxon>Bacteroidota</taxon>
        <taxon>Flavobacteriia</taxon>
        <taxon>Flavobacteriales</taxon>
        <taxon>Flavobacteriaceae</taxon>
        <taxon>Flavobacterium</taxon>
    </lineage>
</organism>
<evidence type="ECO:0000256" key="8">
    <source>
        <dbReference type="ARBA" id="ARBA00023157"/>
    </source>
</evidence>
<keyword evidence="4" id="KW-0732">Signal</keyword>
<keyword evidence="3" id="KW-0479">Metal-binding</keyword>
<evidence type="ECO:0000259" key="9">
    <source>
        <dbReference type="Pfam" id="PF05572"/>
    </source>
</evidence>
<dbReference type="InterPro" id="IPR008754">
    <property type="entry name" value="Peptidase_M43"/>
</dbReference>
<accession>A0ABQ1JUU6</accession>
<comment type="similarity">
    <text evidence="1">Belongs to the peptidase M43B family.</text>
</comment>
<keyword evidence="8" id="KW-1015">Disulfide bond</keyword>
<reference evidence="12" key="1">
    <citation type="journal article" date="2019" name="Int. J. Syst. Evol. Microbiol.">
        <title>The Global Catalogue of Microorganisms (GCM) 10K type strain sequencing project: providing services to taxonomists for standard genome sequencing and annotation.</title>
        <authorList>
            <consortium name="The Broad Institute Genomics Platform"/>
            <consortium name="The Broad Institute Genome Sequencing Center for Infectious Disease"/>
            <person name="Wu L."/>
            <person name="Ma J."/>
        </authorList>
    </citation>
    <scope>NUCLEOTIDE SEQUENCE [LARGE SCALE GENOMIC DNA]</scope>
    <source>
        <strain evidence="12">CGMCC 1.15461</strain>
    </source>
</reference>
<evidence type="ECO:0000256" key="1">
    <source>
        <dbReference type="ARBA" id="ARBA00008721"/>
    </source>
</evidence>
<dbReference type="RefSeq" id="WP_188621009.1">
    <property type="nucleotide sequence ID" value="NZ_BMJE01000004.1"/>
</dbReference>
<evidence type="ECO:0000256" key="7">
    <source>
        <dbReference type="ARBA" id="ARBA00023049"/>
    </source>
</evidence>
<dbReference type="PANTHER" id="PTHR47466">
    <property type="match status" value="1"/>
</dbReference>
<dbReference type="NCBIfam" id="TIGR04183">
    <property type="entry name" value="Por_Secre_tail"/>
    <property type="match status" value="1"/>
</dbReference>
<evidence type="ECO:0000256" key="3">
    <source>
        <dbReference type="ARBA" id="ARBA00022723"/>
    </source>
</evidence>
<dbReference type="SUPFAM" id="SSF55486">
    <property type="entry name" value="Metalloproteases ('zincins'), catalytic domain"/>
    <property type="match status" value="1"/>
</dbReference>
<comment type="caution">
    <text evidence="11">The sequence shown here is derived from an EMBL/GenBank/DDBJ whole genome shotgun (WGS) entry which is preliminary data.</text>
</comment>
<dbReference type="InterPro" id="IPR024079">
    <property type="entry name" value="MetalloPept_cat_dom_sf"/>
</dbReference>
<gene>
    <name evidence="11" type="ORF">GCM10007424_18630</name>
</gene>
<dbReference type="Proteomes" id="UP000615760">
    <property type="component" value="Unassembled WGS sequence"/>
</dbReference>
<evidence type="ECO:0000256" key="6">
    <source>
        <dbReference type="ARBA" id="ARBA00022833"/>
    </source>
</evidence>
<evidence type="ECO:0000256" key="4">
    <source>
        <dbReference type="ARBA" id="ARBA00022729"/>
    </source>
</evidence>